<dbReference type="PANTHER" id="PTHR45713:SF6">
    <property type="entry name" value="F5_8 TYPE C DOMAIN-CONTAINING PROTEIN"/>
    <property type="match status" value="1"/>
</dbReference>
<sequence length="272" mass="30287">VNTTMAVWMGTTMNCAQCHDHKFDPISQEEYFRLFAILNNSQDADRRDESPTLKVMSEQKKEELAAKVEQIQKKIEGIKARNTKDFQPWVDGFAKAAKTIPVGFEKTGENEFSVQLPEGAFEGVSLKTGHHASPEAAFRLDRPDGKPGQDGRHVRITNIVRGGYLHLAEVQVFSGSENLAPKGKASQVSTGFDGPAKYANDGNTNGNYTGKSVSHTAKANDPWWEVDLGKEVPISQIAIWNRTDNGTAARMKKFRIEIFDNAHKPVWKRELS</sequence>
<protein>
    <recommendedName>
        <fullName evidence="2">F5/8 type C domain-containing protein</fullName>
    </recommendedName>
</protein>
<name>A0A382X6U7_9ZZZZ</name>
<dbReference type="Gene3D" id="2.60.120.260">
    <property type="entry name" value="Galactose-binding domain-like"/>
    <property type="match status" value="1"/>
</dbReference>
<accession>A0A382X6U7</accession>
<proteinExistence type="predicted"/>
<dbReference type="InterPro" id="IPR011444">
    <property type="entry name" value="DUF1549"/>
</dbReference>
<organism evidence="3">
    <name type="scientific">marine metagenome</name>
    <dbReference type="NCBI Taxonomy" id="408172"/>
    <lineage>
        <taxon>unclassified sequences</taxon>
        <taxon>metagenomes</taxon>
        <taxon>ecological metagenomes</taxon>
    </lineage>
</organism>
<evidence type="ECO:0000313" key="3">
    <source>
        <dbReference type="EMBL" id="SVD66802.1"/>
    </source>
</evidence>
<dbReference type="InterPro" id="IPR000421">
    <property type="entry name" value="FA58C"/>
</dbReference>
<dbReference type="InterPro" id="IPR008979">
    <property type="entry name" value="Galactose-bd-like_sf"/>
</dbReference>
<feature type="non-terminal residue" evidence="3">
    <location>
        <position position="272"/>
    </location>
</feature>
<dbReference type="PROSITE" id="PS50022">
    <property type="entry name" value="FA58C_3"/>
    <property type="match status" value="1"/>
</dbReference>
<dbReference type="Pfam" id="PF22633">
    <property type="entry name" value="F5_F8_type_C_2"/>
    <property type="match status" value="1"/>
</dbReference>
<dbReference type="EMBL" id="UINC01165423">
    <property type="protein sequence ID" value="SVD66802.1"/>
    <property type="molecule type" value="Genomic_DNA"/>
</dbReference>
<evidence type="ECO:0000256" key="1">
    <source>
        <dbReference type="SAM" id="Coils"/>
    </source>
</evidence>
<reference evidence="3" key="1">
    <citation type="submission" date="2018-05" db="EMBL/GenBank/DDBJ databases">
        <authorList>
            <person name="Lanie J.A."/>
            <person name="Ng W.-L."/>
            <person name="Kazmierczak K.M."/>
            <person name="Andrzejewski T.M."/>
            <person name="Davidsen T.M."/>
            <person name="Wayne K.J."/>
            <person name="Tettelin H."/>
            <person name="Glass J.I."/>
            <person name="Rusch D."/>
            <person name="Podicherti R."/>
            <person name="Tsui H.-C.T."/>
            <person name="Winkler M.E."/>
        </authorList>
    </citation>
    <scope>NUCLEOTIDE SEQUENCE</scope>
</reference>
<feature type="coiled-coil region" evidence="1">
    <location>
        <begin position="54"/>
        <end position="81"/>
    </location>
</feature>
<dbReference type="InterPro" id="IPR051941">
    <property type="entry name" value="BG_Antigen-Binding_Lectin"/>
</dbReference>
<dbReference type="SUPFAM" id="SSF49785">
    <property type="entry name" value="Galactose-binding domain-like"/>
    <property type="match status" value="1"/>
</dbReference>
<feature type="non-terminal residue" evidence="3">
    <location>
        <position position="1"/>
    </location>
</feature>
<dbReference type="PANTHER" id="PTHR45713">
    <property type="entry name" value="FTP DOMAIN-CONTAINING PROTEIN"/>
    <property type="match status" value="1"/>
</dbReference>
<gene>
    <name evidence="3" type="ORF">METZ01_LOCUS419656</name>
</gene>
<keyword evidence="1" id="KW-0175">Coiled coil</keyword>
<dbReference type="Pfam" id="PF07583">
    <property type="entry name" value="PSCyt2"/>
    <property type="match status" value="1"/>
</dbReference>
<dbReference type="AlphaFoldDB" id="A0A382X6U7"/>
<evidence type="ECO:0000259" key="2">
    <source>
        <dbReference type="PROSITE" id="PS50022"/>
    </source>
</evidence>
<feature type="domain" description="F5/8 type C" evidence="2">
    <location>
        <begin position="160"/>
        <end position="272"/>
    </location>
</feature>